<feature type="region of interest" description="Disordered" evidence="1">
    <location>
        <begin position="441"/>
        <end position="527"/>
    </location>
</feature>
<organism evidence="3">
    <name type="scientific">Arthroderma gypseum (strain ATCC MYA-4604 / CBS 118893)</name>
    <name type="common">Microsporum gypseum</name>
    <dbReference type="NCBI Taxonomy" id="535722"/>
    <lineage>
        <taxon>Eukaryota</taxon>
        <taxon>Fungi</taxon>
        <taxon>Dikarya</taxon>
        <taxon>Ascomycota</taxon>
        <taxon>Pezizomycotina</taxon>
        <taxon>Eurotiomycetes</taxon>
        <taxon>Eurotiomycetidae</taxon>
        <taxon>Onygenales</taxon>
        <taxon>Arthrodermataceae</taxon>
        <taxon>Nannizzia</taxon>
    </lineage>
</organism>
<protein>
    <submittedName>
        <fullName evidence="2">Uncharacterized protein</fullName>
    </submittedName>
</protein>
<dbReference type="EMBL" id="DS989824">
    <property type="protein sequence ID" value="EFR00623.1"/>
    <property type="molecule type" value="Genomic_DNA"/>
</dbReference>
<dbReference type="HOGENOM" id="CLU_426538_0_0_1"/>
<dbReference type="Proteomes" id="UP000002669">
    <property type="component" value="Unassembled WGS sequence"/>
</dbReference>
<dbReference type="RefSeq" id="XP_003173453.1">
    <property type="nucleotide sequence ID" value="XM_003173405.1"/>
</dbReference>
<dbReference type="VEuPathDB" id="FungiDB:MGYG_03629"/>
<proteinExistence type="predicted"/>
<name>E4UT10_ARTGP</name>
<feature type="compositionally biased region" description="Low complexity" evidence="1">
    <location>
        <begin position="134"/>
        <end position="157"/>
    </location>
</feature>
<feature type="compositionally biased region" description="Polar residues" evidence="1">
    <location>
        <begin position="93"/>
        <end position="111"/>
    </location>
</feature>
<dbReference type="OrthoDB" id="4492028at2759"/>
<gene>
    <name evidence="2" type="ORF">MGYG_03629</name>
</gene>
<evidence type="ECO:0000313" key="2">
    <source>
        <dbReference type="EMBL" id="EFR00623.1"/>
    </source>
</evidence>
<feature type="region of interest" description="Disordered" evidence="1">
    <location>
        <begin position="128"/>
        <end position="157"/>
    </location>
</feature>
<dbReference type="eggNOG" id="ENOG502RS3R">
    <property type="taxonomic scope" value="Eukaryota"/>
</dbReference>
<dbReference type="AlphaFoldDB" id="E4UT10"/>
<dbReference type="InParanoid" id="E4UT10"/>
<dbReference type="GeneID" id="10028732"/>
<accession>E4UT10</accession>
<feature type="region of interest" description="Disordered" evidence="1">
    <location>
        <begin position="654"/>
        <end position="679"/>
    </location>
</feature>
<reference evidence="3" key="1">
    <citation type="journal article" date="2012" name="MBio">
        <title>Comparative genome analysis of Trichophyton rubrum and related dermatophytes reveals candidate genes involved in infection.</title>
        <authorList>
            <person name="Martinez D.A."/>
            <person name="Oliver B.G."/>
            <person name="Graeser Y."/>
            <person name="Goldberg J.M."/>
            <person name="Li W."/>
            <person name="Martinez-Rossi N.M."/>
            <person name="Monod M."/>
            <person name="Shelest E."/>
            <person name="Barton R.C."/>
            <person name="Birch E."/>
            <person name="Brakhage A.A."/>
            <person name="Chen Z."/>
            <person name="Gurr S.J."/>
            <person name="Heiman D."/>
            <person name="Heitman J."/>
            <person name="Kosti I."/>
            <person name="Rossi A."/>
            <person name="Saif S."/>
            <person name="Samalova M."/>
            <person name="Saunders C.W."/>
            <person name="Shea T."/>
            <person name="Summerbell R.C."/>
            <person name="Xu J."/>
            <person name="Young S."/>
            <person name="Zeng Q."/>
            <person name="Birren B.W."/>
            <person name="Cuomo C.A."/>
            <person name="White T.C."/>
        </authorList>
    </citation>
    <scope>NUCLEOTIDE SEQUENCE [LARGE SCALE GENOMIC DNA]</scope>
    <source>
        <strain evidence="3">ATCC MYA-4604 / CBS 118893</strain>
    </source>
</reference>
<feature type="region of interest" description="Disordered" evidence="1">
    <location>
        <begin position="91"/>
        <end position="113"/>
    </location>
</feature>
<feature type="region of interest" description="Disordered" evidence="1">
    <location>
        <begin position="331"/>
        <end position="363"/>
    </location>
</feature>
<sequence>MSRCPVSGAIPYYVLDDDEEDDDVQIVGVNSLNPEAAPGPQLGEYRLDTPRSFYQGQNTSYLSQPFYAGIPAQQMLTASATGLGGVAPLTPLPASNQSSSRQPSATESASVVSYFPPPVPRTAIDNTAASVSASESGPVSVSIPGSGSGSESSSSSGDVIRSEYQLELLSSQTQTAPAPVHATIHEQSPPGDAVSRSAWSGMAYGNILKVLVGPKDCEYPSNPDQLPPSFFSDLANTIVVSFPYEDFAYKHGCTIDEVNHALISQVVAPLIKCHSVDKKLMAKTANNIYDSWVPRDYQYHGVQTSSSSQATPTMLTLSGSDVEQQTYPTHYEPVKEQSSKSSIPAPTPAPQEAKQKAPTPKLTHEETLEYARVLLEGIAEYAFGIENDIQDQNATLPPAQAVAGTLVPSSNVQAQSKAQSVESVRNGHAFTTLSTVCPPSRRTIKHAKSPASLKRVASSSSASTPPSLMKPKRRYEDIADPESPSPQNQLSRNEREDTPRPAKKAKLDFNYLPPSPKTCDQKGVLPLPKLHNNPTLWPENSEKVKKMEVYPAKPHTYVPLTDDTRVKRQRVTVDPFGKYEKVSPYEDPNRNMTNILLERGVPLDEHPRTKRPLTKRDIETIKKGQKNFFKYAMQLQCEHMDRLGLPRPIPQEHLVDEGEDEAPAPEDFYHWDDEGFNDY</sequence>
<dbReference type="OMA" id="HWDDEGF"/>
<feature type="compositionally biased region" description="Low complexity" evidence="1">
    <location>
        <begin position="449"/>
        <end position="467"/>
    </location>
</feature>
<evidence type="ECO:0000313" key="3">
    <source>
        <dbReference type="Proteomes" id="UP000002669"/>
    </source>
</evidence>
<evidence type="ECO:0000256" key="1">
    <source>
        <dbReference type="SAM" id="MobiDB-lite"/>
    </source>
</evidence>
<keyword evidence="3" id="KW-1185">Reference proteome</keyword>